<dbReference type="Proteomes" id="UP001223144">
    <property type="component" value="Unassembled WGS sequence"/>
</dbReference>
<keyword evidence="1" id="KW-0378">Hydrolase</keyword>
<organism evidence="1 2">
    <name type="scientific">Streptomyces chengmaiensis</name>
    <dbReference type="NCBI Taxonomy" id="3040919"/>
    <lineage>
        <taxon>Bacteria</taxon>
        <taxon>Bacillati</taxon>
        <taxon>Actinomycetota</taxon>
        <taxon>Actinomycetes</taxon>
        <taxon>Kitasatosporales</taxon>
        <taxon>Streptomycetaceae</taxon>
        <taxon>Streptomyces</taxon>
    </lineage>
</organism>
<name>A0ABT6HII2_9ACTN</name>
<reference evidence="1 2" key="1">
    <citation type="submission" date="2023-04" db="EMBL/GenBank/DDBJ databases">
        <title>Streptomyces chengmaiensis sp. nov. isolated from the stem of mangrove plant in Hainan.</title>
        <authorList>
            <person name="Huang X."/>
            <person name="Zhou S."/>
            <person name="Chu X."/>
            <person name="Xie Y."/>
            <person name="Lin Y."/>
        </authorList>
    </citation>
    <scope>NUCLEOTIDE SEQUENCE [LARGE SCALE GENOMIC DNA]</scope>
    <source>
        <strain evidence="1 2">HNM0663</strain>
    </source>
</reference>
<dbReference type="PANTHER" id="PTHR48100">
    <property type="entry name" value="BROAD-SPECIFICITY PHOSPHATASE YOR283W-RELATED"/>
    <property type="match status" value="1"/>
</dbReference>
<proteinExistence type="predicted"/>
<evidence type="ECO:0000313" key="1">
    <source>
        <dbReference type="EMBL" id="MDH2387864.1"/>
    </source>
</evidence>
<dbReference type="PANTHER" id="PTHR48100:SF1">
    <property type="entry name" value="HISTIDINE PHOSPHATASE FAMILY PROTEIN-RELATED"/>
    <property type="match status" value="1"/>
</dbReference>
<dbReference type="SUPFAM" id="SSF53254">
    <property type="entry name" value="Phosphoglycerate mutase-like"/>
    <property type="match status" value="1"/>
</dbReference>
<evidence type="ECO:0000313" key="2">
    <source>
        <dbReference type="Proteomes" id="UP001223144"/>
    </source>
</evidence>
<keyword evidence="2" id="KW-1185">Reference proteome</keyword>
<dbReference type="EC" id="3.1.3.-" evidence="1"/>
<dbReference type="EMBL" id="JARWBG010000003">
    <property type="protein sequence ID" value="MDH2387864.1"/>
    <property type="molecule type" value="Genomic_DNA"/>
</dbReference>
<dbReference type="RefSeq" id="WP_279926174.1">
    <property type="nucleotide sequence ID" value="NZ_JARWBG010000003.1"/>
</dbReference>
<gene>
    <name evidence="1" type="ORF">QCN29_03480</name>
</gene>
<dbReference type="GO" id="GO:0016787">
    <property type="term" value="F:hydrolase activity"/>
    <property type="evidence" value="ECO:0007669"/>
    <property type="project" value="UniProtKB-KW"/>
</dbReference>
<accession>A0ABT6HII2</accession>
<sequence>MTDLVLVRHGETIWHAENRYTGSSDIPLTPRGREQAERLAVWAKQARPDALWVSPLLRARDTARPVAEAAGLEPREDARLREVDFGRGEGLTTADMRDAFPERLAAFHADPSHHHLPDGEHPADAVERGMACLREIHRLHPDGRVLIVGHSTLNRLLLCRLTGAPLSEYRRLFPLMRNCAITEVRLNGAYGAADRASLLQFNTPAEAFGDSPAPSAGPEEETP</sequence>
<dbReference type="InterPro" id="IPR050275">
    <property type="entry name" value="PGM_Phosphatase"/>
</dbReference>
<dbReference type="SMART" id="SM00855">
    <property type="entry name" value="PGAM"/>
    <property type="match status" value="1"/>
</dbReference>
<dbReference type="InterPro" id="IPR013078">
    <property type="entry name" value="His_Pase_superF_clade-1"/>
</dbReference>
<dbReference type="Pfam" id="PF00300">
    <property type="entry name" value="His_Phos_1"/>
    <property type="match status" value="1"/>
</dbReference>
<dbReference type="CDD" id="cd07067">
    <property type="entry name" value="HP_PGM_like"/>
    <property type="match status" value="1"/>
</dbReference>
<dbReference type="InterPro" id="IPR029033">
    <property type="entry name" value="His_PPase_superfam"/>
</dbReference>
<comment type="caution">
    <text evidence="1">The sequence shown here is derived from an EMBL/GenBank/DDBJ whole genome shotgun (WGS) entry which is preliminary data.</text>
</comment>
<dbReference type="Gene3D" id="3.40.50.1240">
    <property type="entry name" value="Phosphoglycerate mutase-like"/>
    <property type="match status" value="1"/>
</dbReference>
<protein>
    <submittedName>
        <fullName evidence="1">Histidine phosphatase family protein</fullName>
        <ecNumber evidence="1">3.1.3.-</ecNumber>
    </submittedName>
</protein>